<feature type="compositionally biased region" description="Polar residues" evidence="1">
    <location>
        <begin position="78"/>
        <end position="89"/>
    </location>
</feature>
<proteinExistence type="predicted"/>
<evidence type="ECO:0000256" key="1">
    <source>
        <dbReference type="SAM" id="MobiDB-lite"/>
    </source>
</evidence>
<feature type="non-terminal residue" evidence="2">
    <location>
        <position position="144"/>
    </location>
</feature>
<protein>
    <submittedName>
        <fullName evidence="2">Uncharacterized protein</fullName>
    </submittedName>
</protein>
<reference evidence="2" key="1">
    <citation type="submission" date="2015-11" db="EMBL/GenBank/DDBJ databases">
        <title>De novo transcriptome assembly of four potential Pierce s Disease insect vectors from Arizona vineyards.</title>
        <authorList>
            <person name="Tassone E.E."/>
        </authorList>
    </citation>
    <scope>NUCLEOTIDE SEQUENCE</scope>
</reference>
<organism evidence="2">
    <name type="scientific">Cuerna arida</name>
    <dbReference type="NCBI Taxonomy" id="1464854"/>
    <lineage>
        <taxon>Eukaryota</taxon>
        <taxon>Metazoa</taxon>
        <taxon>Ecdysozoa</taxon>
        <taxon>Arthropoda</taxon>
        <taxon>Hexapoda</taxon>
        <taxon>Insecta</taxon>
        <taxon>Pterygota</taxon>
        <taxon>Neoptera</taxon>
        <taxon>Paraneoptera</taxon>
        <taxon>Hemiptera</taxon>
        <taxon>Auchenorrhyncha</taxon>
        <taxon>Membracoidea</taxon>
        <taxon>Cicadellidae</taxon>
        <taxon>Cicadellinae</taxon>
        <taxon>Proconiini</taxon>
        <taxon>Cuerna</taxon>
    </lineage>
</organism>
<dbReference type="AlphaFoldDB" id="A0A1B6GMV2"/>
<feature type="non-terminal residue" evidence="2">
    <location>
        <position position="1"/>
    </location>
</feature>
<evidence type="ECO:0000313" key="2">
    <source>
        <dbReference type="EMBL" id="JAS63747.1"/>
    </source>
</evidence>
<feature type="region of interest" description="Disordered" evidence="1">
    <location>
        <begin position="1"/>
        <end position="50"/>
    </location>
</feature>
<gene>
    <name evidence="2" type="ORF">g.48112</name>
</gene>
<name>A0A1B6GMV2_9HEMI</name>
<dbReference type="EMBL" id="GECZ01006022">
    <property type="protein sequence ID" value="JAS63747.1"/>
    <property type="molecule type" value="Transcribed_RNA"/>
</dbReference>
<feature type="region of interest" description="Disordered" evidence="1">
    <location>
        <begin position="78"/>
        <end position="105"/>
    </location>
</feature>
<feature type="compositionally biased region" description="Polar residues" evidence="1">
    <location>
        <begin position="29"/>
        <end position="50"/>
    </location>
</feature>
<sequence length="144" mass="15517">NKYSKVNSLGVANATSTPKSKNVAEPSKLPTSSNKAIRPTNNVNKSPKSNFQYQRNYFEKLEKSNNLRKSTASTSIVYDTSSSNDNITAVNKDKINNSNSSSNATLAPRKLTKKVAKKTATANNSSGLYIPVVSSNIQKAADTT</sequence>
<accession>A0A1B6GMV2</accession>